<name>A0A810QDJ4_9FIRM</name>
<dbReference type="GO" id="GO:0008745">
    <property type="term" value="F:N-acetylmuramoyl-L-alanine amidase activity"/>
    <property type="evidence" value="ECO:0007669"/>
    <property type="project" value="InterPro"/>
</dbReference>
<dbReference type="AlphaFoldDB" id="A0A810QDJ4"/>
<reference evidence="2" key="1">
    <citation type="submission" date="2020-09" db="EMBL/GenBank/DDBJ databases">
        <title>New species isolated from human feces.</title>
        <authorList>
            <person name="Kitahara M."/>
            <person name="Shigeno Y."/>
            <person name="Shime M."/>
            <person name="Matsumoto Y."/>
            <person name="Nakamura S."/>
            <person name="Motooka D."/>
            <person name="Fukuoka S."/>
            <person name="Nishikawa H."/>
            <person name="Benno Y."/>
        </authorList>
    </citation>
    <scope>NUCLEOTIDE SEQUENCE</scope>
    <source>
        <strain evidence="2">MM59</strain>
    </source>
</reference>
<evidence type="ECO:0008006" key="4">
    <source>
        <dbReference type="Google" id="ProtNLM"/>
    </source>
</evidence>
<keyword evidence="3" id="KW-1185">Reference proteome</keyword>
<gene>
    <name evidence="2" type="ORF">MM59RIKEN_16010</name>
</gene>
<organism evidence="2 3">
    <name type="scientific">Pusillibacter faecalis</name>
    <dbReference type="NCBI Taxonomy" id="2714358"/>
    <lineage>
        <taxon>Bacteria</taxon>
        <taxon>Bacillati</taxon>
        <taxon>Bacillota</taxon>
        <taxon>Clostridia</taxon>
        <taxon>Eubacteriales</taxon>
        <taxon>Oscillospiraceae</taxon>
        <taxon>Pusillibacter</taxon>
    </lineage>
</organism>
<dbReference type="Gene3D" id="3.40.80.10">
    <property type="entry name" value="Peptidoglycan recognition protein-like"/>
    <property type="match status" value="1"/>
</dbReference>
<protein>
    <recommendedName>
        <fullName evidence="4">N-acetylmuramoyl-L-alanine amidase</fullName>
    </recommendedName>
</protein>
<dbReference type="KEGG" id="pfaa:MM59RIKEN_16010"/>
<evidence type="ECO:0000313" key="3">
    <source>
        <dbReference type="Proteomes" id="UP000679848"/>
    </source>
</evidence>
<feature type="region of interest" description="Disordered" evidence="1">
    <location>
        <begin position="66"/>
        <end position="95"/>
    </location>
</feature>
<sequence>MSDVLKELLANPGSYGGSRDASQIKYLVFHDTGNDGDKTADNAACFRNHVVEASAHYFGCRSLAACPRSEGGEGWQEARQRRQDRRRDYAWDRHQ</sequence>
<dbReference type="EMBL" id="AP023420">
    <property type="protein sequence ID" value="BCK84282.1"/>
    <property type="molecule type" value="Genomic_DNA"/>
</dbReference>
<proteinExistence type="predicted"/>
<dbReference type="InterPro" id="IPR036505">
    <property type="entry name" value="Amidase/PGRP_sf"/>
</dbReference>
<dbReference type="Proteomes" id="UP000679848">
    <property type="component" value="Chromosome"/>
</dbReference>
<dbReference type="SUPFAM" id="SSF55846">
    <property type="entry name" value="N-acetylmuramoyl-L-alanine amidase-like"/>
    <property type="match status" value="1"/>
</dbReference>
<accession>A0A810QDJ4</accession>
<feature type="compositionally biased region" description="Basic and acidic residues" evidence="1">
    <location>
        <begin position="76"/>
        <end position="95"/>
    </location>
</feature>
<dbReference type="RefSeq" id="WP_213543083.1">
    <property type="nucleotide sequence ID" value="NZ_AP023420.1"/>
</dbReference>
<dbReference type="GO" id="GO:0009253">
    <property type="term" value="P:peptidoglycan catabolic process"/>
    <property type="evidence" value="ECO:0007669"/>
    <property type="project" value="InterPro"/>
</dbReference>
<evidence type="ECO:0000313" key="2">
    <source>
        <dbReference type="EMBL" id="BCK84282.1"/>
    </source>
</evidence>
<evidence type="ECO:0000256" key="1">
    <source>
        <dbReference type="SAM" id="MobiDB-lite"/>
    </source>
</evidence>